<protein>
    <recommendedName>
        <fullName evidence="2">OCRE domain-containing protein</fullName>
    </recommendedName>
</protein>
<keyword evidence="1" id="KW-0812">Transmembrane</keyword>
<keyword evidence="1" id="KW-0472">Membrane</keyword>
<evidence type="ECO:0000259" key="2">
    <source>
        <dbReference type="Pfam" id="PF17780"/>
    </source>
</evidence>
<dbReference type="Proteomes" id="UP001239085">
    <property type="component" value="Unassembled WGS sequence"/>
</dbReference>
<evidence type="ECO:0000256" key="1">
    <source>
        <dbReference type="SAM" id="Phobius"/>
    </source>
</evidence>
<keyword evidence="1" id="KW-1133">Transmembrane helix</keyword>
<accession>A0ABU0P469</accession>
<dbReference type="RefSeq" id="WP_307357596.1">
    <property type="nucleotide sequence ID" value="NZ_JAUSXK010000001.1"/>
</dbReference>
<sequence>MIDYDQTLLESTRTHRDRLTAAFVHGAQRDRRKVNNNLRRLTGSVILGAVICAGCLGTGFVLNIIETQREDKAIAAFRSAIASSPLQPGDGLVEDEETGYLIDTATSELIDPRTGFIVDPATGWATDPQGRTIDPRTGWYIDPETGYYTDPETDVTIDPETLEVIESVEDQKE</sequence>
<feature type="domain" description="OCRE" evidence="2">
    <location>
        <begin position="134"/>
        <end position="161"/>
    </location>
</feature>
<keyword evidence="4" id="KW-1185">Reference proteome</keyword>
<feature type="transmembrane region" description="Helical" evidence="1">
    <location>
        <begin position="41"/>
        <end position="62"/>
    </location>
</feature>
<dbReference type="Pfam" id="PF17780">
    <property type="entry name" value="OCRE"/>
    <property type="match status" value="1"/>
</dbReference>
<gene>
    <name evidence="3" type="ORF">QFZ46_000286</name>
</gene>
<dbReference type="EMBL" id="JAUSXK010000001">
    <property type="protein sequence ID" value="MDQ0642126.1"/>
    <property type="molecule type" value="Genomic_DNA"/>
</dbReference>
<proteinExistence type="predicted"/>
<evidence type="ECO:0000313" key="3">
    <source>
        <dbReference type="EMBL" id="MDQ0642126.1"/>
    </source>
</evidence>
<dbReference type="InterPro" id="IPR041591">
    <property type="entry name" value="OCRE"/>
</dbReference>
<name>A0ABU0P469_9MICO</name>
<evidence type="ECO:0000313" key="4">
    <source>
        <dbReference type="Proteomes" id="UP001239085"/>
    </source>
</evidence>
<organism evidence="3 4">
    <name type="scientific">Microbacterium murale</name>
    <dbReference type="NCBI Taxonomy" id="1081040"/>
    <lineage>
        <taxon>Bacteria</taxon>
        <taxon>Bacillati</taxon>
        <taxon>Actinomycetota</taxon>
        <taxon>Actinomycetes</taxon>
        <taxon>Micrococcales</taxon>
        <taxon>Microbacteriaceae</taxon>
        <taxon>Microbacterium</taxon>
    </lineage>
</organism>
<comment type="caution">
    <text evidence="3">The sequence shown here is derived from an EMBL/GenBank/DDBJ whole genome shotgun (WGS) entry which is preliminary data.</text>
</comment>
<reference evidence="3 4" key="1">
    <citation type="submission" date="2023-07" db="EMBL/GenBank/DDBJ databases">
        <title>Comparative genomics of wheat-associated soil bacteria to identify genetic determinants of phenazine resistance.</title>
        <authorList>
            <person name="Mouncey N."/>
        </authorList>
    </citation>
    <scope>NUCLEOTIDE SEQUENCE [LARGE SCALE GENOMIC DNA]</scope>
    <source>
        <strain evidence="3 4">W2I7</strain>
    </source>
</reference>